<reference evidence="1 2" key="1">
    <citation type="journal article" date="2016" name="Nat. Commun.">
        <title>Ectomycorrhizal ecology is imprinted in the genome of the dominant symbiotic fungus Cenococcum geophilum.</title>
        <authorList>
            <consortium name="DOE Joint Genome Institute"/>
            <person name="Peter M."/>
            <person name="Kohler A."/>
            <person name="Ohm R.A."/>
            <person name="Kuo A."/>
            <person name="Krutzmann J."/>
            <person name="Morin E."/>
            <person name="Arend M."/>
            <person name="Barry K.W."/>
            <person name="Binder M."/>
            <person name="Choi C."/>
            <person name="Clum A."/>
            <person name="Copeland A."/>
            <person name="Grisel N."/>
            <person name="Haridas S."/>
            <person name="Kipfer T."/>
            <person name="LaButti K."/>
            <person name="Lindquist E."/>
            <person name="Lipzen A."/>
            <person name="Maire R."/>
            <person name="Meier B."/>
            <person name="Mihaltcheva S."/>
            <person name="Molinier V."/>
            <person name="Murat C."/>
            <person name="Poggeler S."/>
            <person name="Quandt C.A."/>
            <person name="Sperisen C."/>
            <person name="Tritt A."/>
            <person name="Tisserant E."/>
            <person name="Crous P.W."/>
            <person name="Henrissat B."/>
            <person name="Nehls U."/>
            <person name="Egli S."/>
            <person name="Spatafora J.W."/>
            <person name="Grigoriev I.V."/>
            <person name="Martin F.M."/>
        </authorList>
    </citation>
    <scope>NUCLEOTIDE SEQUENCE [LARGE SCALE GENOMIC DNA]</scope>
    <source>
        <strain evidence="1 2">CBS 207.34</strain>
    </source>
</reference>
<dbReference type="Proteomes" id="UP000250140">
    <property type="component" value="Unassembled WGS sequence"/>
</dbReference>
<dbReference type="EMBL" id="KV749989">
    <property type="protein sequence ID" value="OCL06737.1"/>
    <property type="molecule type" value="Genomic_DNA"/>
</dbReference>
<protein>
    <submittedName>
        <fullName evidence="1">Uncharacterized protein</fullName>
    </submittedName>
</protein>
<accession>A0A8E2JRH3</accession>
<feature type="non-terminal residue" evidence="1">
    <location>
        <position position="1"/>
    </location>
</feature>
<evidence type="ECO:0000313" key="2">
    <source>
        <dbReference type="Proteomes" id="UP000250140"/>
    </source>
</evidence>
<organism evidence="1 2">
    <name type="scientific">Glonium stellatum</name>
    <dbReference type="NCBI Taxonomy" id="574774"/>
    <lineage>
        <taxon>Eukaryota</taxon>
        <taxon>Fungi</taxon>
        <taxon>Dikarya</taxon>
        <taxon>Ascomycota</taxon>
        <taxon>Pezizomycotina</taxon>
        <taxon>Dothideomycetes</taxon>
        <taxon>Pleosporomycetidae</taxon>
        <taxon>Gloniales</taxon>
        <taxon>Gloniaceae</taxon>
        <taxon>Glonium</taxon>
    </lineage>
</organism>
<dbReference type="AlphaFoldDB" id="A0A8E2JRH3"/>
<name>A0A8E2JRH3_9PEZI</name>
<gene>
    <name evidence="1" type="ORF">AOQ84DRAFT_321004</name>
</gene>
<proteinExistence type="predicted"/>
<evidence type="ECO:0000313" key="1">
    <source>
        <dbReference type="EMBL" id="OCL06737.1"/>
    </source>
</evidence>
<sequence length="76" mass="8410">NLPAARLLPSSAGRGTLRSDLLRLVSSIGSNNFNIKRFTPLLKTVLNHKLDKKVWSNTVATVIEPTPPLRPLPFHI</sequence>
<dbReference type="OrthoDB" id="5412283at2759"/>
<keyword evidence="2" id="KW-1185">Reference proteome</keyword>